<gene>
    <name evidence="2" type="ORF">GCM10008956_36080</name>
</gene>
<feature type="domain" description="Microbial-type PARG catalytic" evidence="1">
    <location>
        <begin position="6"/>
        <end position="74"/>
    </location>
</feature>
<keyword evidence="3" id="KW-1185">Reference proteome</keyword>
<dbReference type="EMBL" id="BMQG01000021">
    <property type="protein sequence ID" value="GGM57176.1"/>
    <property type="molecule type" value="Genomic_DNA"/>
</dbReference>
<dbReference type="Proteomes" id="UP000600547">
    <property type="component" value="Unassembled WGS sequence"/>
</dbReference>
<reference evidence="3" key="1">
    <citation type="journal article" date="2019" name="Int. J. Syst. Evol. Microbiol.">
        <title>The Global Catalogue of Microorganisms (GCM) 10K type strain sequencing project: providing services to taxonomists for standard genome sequencing and annotation.</title>
        <authorList>
            <consortium name="The Broad Institute Genomics Platform"/>
            <consortium name="The Broad Institute Genome Sequencing Center for Infectious Disease"/>
            <person name="Wu L."/>
            <person name="Ma J."/>
        </authorList>
    </citation>
    <scope>NUCLEOTIDE SEQUENCE [LARGE SCALE GENOMIC DNA]</scope>
    <source>
        <strain evidence="3">JCM 31047</strain>
    </source>
</reference>
<evidence type="ECO:0000313" key="2">
    <source>
        <dbReference type="EMBL" id="GGM57176.1"/>
    </source>
</evidence>
<comment type="caution">
    <text evidence="2">The sequence shown here is derived from an EMBL/GenBank/DDBJ whole genome shotgun (WGS) entry which is preliminary data.</text>
</comment>
<dbReference type="InterPro" id="IPR019261">
    <property type="entry name" value="PARG_cat_microbial"/>
</dbReference>
<protein>
    <recommendedName>
        <fullName evidence="1">Microbial-type PARG catalytic domain-containing protein</fullName>
    </recommendedName>
</protein>
<accession>A0A8H9LD04</accession>
<sequence>MVDPTTHLTRLEAGRRLYTPAHLHAAKDLLSPGPHDTAFIGTRETTLAAGQRLLRGRTGPVAVLNVASATTPAGVS</sequence>
<dbReference type="Gene3D" id="3.40.220.10">
    <property type="entry name" value="Leucine Aminopeptidase, subunit E, domain 1"/>
    <property type="match status" value="1"/>
</dbReference>
<organism evidence="2 3">
    <name type="scientific">Deinococcus arenae</name>
    <dbReference type="NCBI Taxonomy" id="1452751"/>
    <lineage>
        <taxon>Bacteria</taxon>
        <taxon>Thermotogati</taxon>
        <taxon>Deinococcota</taxon>
        <taxon>Deinococci</taxon>
        <taxon>Deinococcales</taxon>
        <taxon>Deinococcaceae</taxon>
        <taxon>Deinococcus</taxon>
    </lineage>
</organism>
<dbReference type="Pfam" id="PF10021">
    <property type="entry name" value="PARG_cat_microb"/>
    <property type="match status" value="1"/>
</dbReference>
<dbReference type="AlphaFoldDB" id="A0A8H9LD04"/>
<dbReference type="InterPro" id="IPR043472">
    <property type="entry name" value="Macro_dom-like"/>
</dbReference>
<evidence type="ECO:0000313" key="3">
    <source>
        <dbReference type="Proteomes" id="UP000600547"/>
    </source>
</evidence>
<proteinExistence type="predicted"/>
<name>A0A8H9LD04_9DEIO</name>
<evidence type="ECO:0000259" key="1">
    <source>
        <dbReference type="Pfam" id="PF10021"/>
    </source>
</evidence>